<dbReference type="SUPFAM" id="SSF56672">
    <property type="entry name" value="DNA/RNA polymerases"/>
    <property type="match status" value="1"/>
</dbReference>
<reference evidence="2 3" key="1">
    <citation type="journal article" date="2015" name="Genome Announc.">
        <title>Expanding the biotechnology potential of lactobacilli through comparative genomics of 213 strains and associated genera.</title>
        <authorList>
            <person name="Sun Z."/>
            <person name="Harris H.M."/>
            <person name="McCann A."/>
            <person name="Guo C."/>
            <person name="Argimon S."/>
            <person name="Zhang W."/>
            <person name="Yang X."/>
            <person name="Jeffery I.B."/>
            <person name="Cooney J.C."/>
            <person name="Kagawa T.F."/>
            <person name="Liu W."/>
            <person name="Song Y."/>
            <person name="Salvetti E."/>
            <person name="Wrobel A."/>
            <person name="Rasinkangas P."/>
            <person name="Parkhill J."/>
            <person name="Rea M.C."/>
            <person name="O'Sullivan O."/>
            <person name="Ritari J."/>
            <person name="Douillard F.P."/>
            <person name="Paul Ross R."/>
            <person name="Yang R."/>
            <person name="Briner A.E."/>
            <person name="Felis G.E."/>
            <person name="de Vos W.M."/>
            <person name="Barrangou R."/>
            <person name="Klaenhammer T.R."/>
            <person name="Caufield P.W."/>
            <person name="Cui Y."/>
            <person name="Zhang H."/>
            <person name="O'Toole P.W."/>
        </authorList>
    </citation>
    <scope>NUCLEOTIDE SEQUENCE [LARGE SCALE GENOMIC DNA]</scope>
    <source>
        <strain evidence="2 3">DSM 20605</strain>
    </source>
</reference>
<feature type="domain" description="Reverse transcriptase" evidence="1">
    <location>
        <begin position="2"/>
        <end position="91"/>
    </location>
</feature>
<dbReference type="Pfam" id="PF00078">
    <property type="entry name" value="RVT_1"/>
    <property type="match status" value="1"/>
</dbReference>
<dbReference type="CDD" id="cd01651">
    <property type="entry name" value="RT_G2_intron"/>
    <property type="match status" value="1"/>
</dbReference>
<evidence type="ECO:0000313" key="2">
    <source>
        <dbReference type="EMBL" id="KRM85805.1"/>
    </source>
</evidence>
<sequence length="102" mass="11892">MAQVLTPVFEKVFSDNSFGFQPNWSAQDAIKRVTELYDQGYHYVTDLDLKAYFDTVNHDLLIKFMKQYVSDPWVLHLIRQFLTSGVINGQLFERSDKGTPWA</sequence>
<gene>
    <name evidence="2" type="ORF">FD21_GL001795</name>
</gene>
<keyword evidence="2" id="KW-0808">Transferase</keyword>
<keyword evidence="3" id="KW-1185">Reference proteome</keyword>
<proteinExistence type="predicted"/>
<accession>A0A0R2C2E2</accession>
<evidence type="ECO:0000313" key="3">
    <source>
        <dbReference type="Proteomes" id="UP000051576"/>
    </source>
</evidence>
<evidence type="ECO:0000259" key="1">
    <source>
        <dbReference type="Pfam" id="PF00078"/>
    </source>
</evidence>
<protein>
    <submittedName>
        <fullName evidence="2">Rna-directed dna polymerase</fullName>
    </submittedName>
</protein>
<dbReference type="GO" id="GO:0003964">
    <property type="term" value="F:RNA-directed DNA polymerase activity"/>
    <property type="evidence" value="ECO:0007669"/>
    <property type="project" value="UniProtKB-KW"/>
</dbReference>
<dbReference type="InterPro" id="IPR051083">
    <property type="entry name" value="GrpII_Intron_Splice-Mob/Def"/>
</dbReference>
<keyword evidence="2" id="KW-0548">Nucleotidyltransferase</keyword>
<dbReference type="InterPro" id="IPR000477">
    <property type="entry name" value="RT_dom"/>
</dbReference>
<keyword evidence="2" id="KW-0695">RNA-directed DNA polymerase</keyword>
<dbReference type="PATRIC" id="fig|1133569.4.peg.1943"/>
<dbReference type="PANTHER" id="PTHR34047">
    <property type="entry name" value="NUCLEAR INTRON MATURASE 1, MITOCHONDRIAL-RELATED"/>
    <property type="match status" value="1"/>
</dbReference>
<dbReference type="EMBL" id="AYYX01000060">
    <property type="protein sequence ID" value="KRM85805.1"/>
    <property type="molecule type" value="Genomic_DNA"/>
</dbReference>
<dbReference type="AlphaFoldDB" id="A0A0R2C2E2"/>
<dbReference type="Proteomes" id="UP000051576">
    <property type="component" value="Unassembled WGS sequence"/>
</dbReference>
<comment type="caution">
    <text evidence="2">The sequence shown here is derived from an EMBL/GenBank/DDBJ whole genome shotgun (WGS) entry which is preliminary data.</text>
</comment>
<dbReference type="InterPro" id="IPR043502">
    <property type="entry name" value="DNA/RNA_pol_sf"/>
</dbReference>
<organism evidence="2 3">
    <name type="scientific">Liquorilactobacillus vini DSM 20605</name>
    <dbReference type="NCBI Taxonomy" id="1133569"/>
    <lineage>
        <taxon>Bacteria</taxon>
        <taxon>Bacillati</taxon>
        <taxon>Bacillota</taxon>
        <taxon>Bacilli</taxon>
        <taxon>Lactobacillales</taxon>
        <taxon>Lactobacillaceae</taxon>
        <taxon>Liquorilactobacillus</taxon>
    </lineage>
</organism>
<dbReference type="PANTHER" id="PTHR34047:SF8">
    <property type="entry name" value="PROTEIN YKFC"/>
    <property type="match status" value="1"/>
</dbReference>
<name>A0A0R2C2E2_9LACO</name>
<dbReference type="STRING" id="1133569.FD21_GL001795"/>